<dbReference type="Proteomes" id="UP000251002">
    <property type="component" value="Unassembled WGS sequence"/>
</dbReference>
<protein>
    <submittedName>
        <fullName evidence="1">Uncharacterized protein</fullName>
    </submittedName>
</protein>
<evidence type="ECO:0000313" key="1">
    <source>
        <dbReference type="EMBL" id="RAZ80845.1"/>
    </source>
</evidence>
<accession>A0A365L640</accession>
<evidence type="ECO:0000313" key="2">
    <source>
        <dbReference type="Proteomes" id="UP000251002"/>
    </source>
</evidence>
<keyword evidence="2" id="KW-1185">Reference proteome</keyword>
<organism evidence="1 2">
    <name type="scientific">Planococcus halotolerans</name>
    <dbReference type="NCBI Taxonomy" id="2233542"/>
    <lineage>
        <taxon>Bacteria</taxon>
        <taxon>Bacillati</taxon>
        <taxon>Bacillota</taxon>
        <taxon>Bacilli</taxon>
        <taxon>Bacillales</taxon>
        <taxon>Caryophanaceae</taxon>
        <taxon>Planococcus</taxon>
    </lineage>
</organism>
<gene>
    <name evidence="1" type="ORF">DP120_00705</name>
</gene>
<name>A0A365L640_9BACL</name>
<reference evidence="1 2" key="1">
    <citation type="submission" date="2018-06" db="EMBL/GenBank/DDBJ databases">
        <title>The draft genome sequences of strains SCU63 and S1.</title>
        <authorList>
            <person name="Gan L."/>
        </authorList>
    </citation>
    <scope>NUCLEOTIDE SEQUENCE [LARGE SCALE GENOMIC DNA]</scope>
    <source>
        <strain evidence="1 2">SCU63</strain>
    </source>
</reference>
<dbReference type="AlphaFoldDB" id="A0A365L640"/>
<proteinExistence type="predicted"/>
<dbReference type="EMBL" id="QLZR01000001">
    <property type="protein sequence ID" value="RAZ80845.1"/>
    <property type="molecule type" value="Genomic_DNA"/>
</dbReference>
<comment type="caution">
    <text evidence="1">The sequence shown here is derived from an EMBL/GenBank/DDBJ whole genome shotgun (WGS) entry which is preliminary data.</text>
</comment>
<sequence length="76" mass="8627">MPLTARLKRLEGLGAGVWTKEKRKRPFSSERHKTNQRSGVLCHIAGAAYDPKSWALESGQHNTFYKSLQIIKVLFS</sequence>